<evidence type="ECO:0000313" key="2">
    <source>
        <dbReference type="EMBL" id="CAE0714301.1"/>
    </source>
</evidence>
<name>A0A7S4EI05_9STRA</name>
<dbReference type="Pfam" id="PF13475">
    <property type="entry name" value="DUF4116"/>
    <property type="match status" value="1"/>
</dbReference>
<dbReference type="InterPro" id="IPR025197">
    <property type="entry name" value="DUF4116"/>
</dbReference>
<gene>
    <name evidence="2" type="ORF">PAUS00366_LOCUS7053</name>
</gene>
<reference evidence="2" key="1">
    <citation type="submission" date="2021-01" db="EMBL/GenBank/DDBJ databases">
        <authorList>
            <person name="Corre E."/>
            <person name="Pelletier E."/>
            <person name="Niang G."/>
            <person name="Scheremetjew M."/>
            <person name="Finn R."/>
            <person name="Kale V."/>
            <person name="Holt S."/>
            <person name="Cochrane G."/>
            <person name="Meng A."/>
            <person name="Brown T."/>
            <person name="Cohen L."/>
        </authorList>
    </citation>
    <scope>NUCLEOTIDE SEQUENCE</scope>
    <source>
        <strain evidence="2">10249 10 AB</strain>
    </source>
</reference>
<dbReference type="EMBL" id="HBIX01009211">
    <property type="protein sequence ID" value="CAE0714301.1"/>
    <property type="molecule type" value="Transcribed_RNA"/>
</dbReference>
<protein>
    <recommendedName>
        <fullName evidence="1">DUF4116 domain-containing protein</fullName>
    </recommendedName>
</protein>
<accession>A0A7S4EI05</accession>
<dbReference type="AlphaFoldDB" id="A0A7S4EI05"/>
<feature type="domain" description="DUF4116" evidence="1">
    <location>
        <begin position="23"/>
        <end position="65"/>
    </location>
</feature>
<evidence type="ECO:0000259" key="1">
    <source>
        <dbReference type="Pfam" id="PF13475"/>
    </source>
</evidence>
<proteinExistence type="predicted"/>
<sequence>MGNALYFFLASNTPKNNEQETINAVTQNGQALEHASDELKNNERVVTTAVTQHGGALEHASDELKNNERVVTTAVTQEKQRAGCDYCRNTEWQGVGLCIP</sequence>
<organism evidence="2">
    <name type="scientific">Pseudo-nitzschia australis</name>
    <dbReference type="NCBI Taxonomy" id="44445"/>
    <lineage>
        <taxon>Eukaryota</taxon>
        <taxon>Sar</taxon>
        <taxon>Stramenopiles</taxon>
        <taxon>Ochrophyta</taxon>
        <taxon>Bacillariophyta</taxon>
        <taxon>Bacillariophyceae</taxon>
        <taxon>Bacillariophycidae</taxon>
        <taxon>Bacillariales</taxon>
        <taxon>Bacillariaceae</taxon>
        <taxon>Pseudo-nitzschia</taxon>
    </lineage>
</organism>